<dbReference type="InterPro" id="IPR029063">
    <property type="entry name" value="SAM-dependent_MTases_sf"/>
</dbReference>
<keyword evidence="3" id="KW-1185">Reference proteome</keyword>
<dbReference type="CDD" id="cd02440">
    <property type="entry name" value="AdoMet_MTases"/>
    <property type="match status" value="1"/>
</dbReference>
<gene>
    <name evidence="2" type="ORF">EJC49_08355</name>
</gene>
<keyword evidence="2" id="KW-0489">Methyltransferase</keyword>
<evidence type="ECO:0000256" key="1">
    <source>
        <dbReference type="PROSITE-ProRule" id="PRU00339"/>
    </source>
</evidence>
<dbReference type="PANTHER" id="PTHR43861:SF1">
    <property type="entry name" value="TRANS-ACONITATE 2-METHYLTRANSFERASE"/>
    <property type="match status" value="1"/>
</dbReference>
<dbReference type="GO" id="GO:0008168">
    <property type="term" value="F:methyltransferase activity"/>
    <property type="evidence" value="ECO:0007669"/>
    <property type="project" value="UniProtKB-KW"/>
</dbReference>
<dbReference type="InterPro" id="IPR019734">
    <property type="entry name" value="TPR_rpt"/>
</dbReference>
<dbReference type="Pfam" id="PF13489">
    <property type="entry name" value="Methyltransf_23"/>
    <property type="match status" value="1"/>
</dbReference>
<dbReference type="OrthoDB" id="465636at2"/>
<dbReference type="GO" id="GO:0032259">
    <property type="term" value="P:methylation"/>
    <property type="evidence" value="ECO:0007669"/>
    <property type="project" value="UniProtKB-KW"/>
</dbReference>
<dbReference type="Gene3D" id="1.25.40.10">
    <property type="entry name" value="Tetratricopeptide repeat domain"/>
    <property type="match status" value="1"/>
</dbReference>
<dbReference type="Gene3D" id="3.40.50.150">
    <property type="entry name" value="Vaccinia Virus protein VP39"/>
    <property type="match status" value="1"/>
</dbReference>
<dbReference type="EMBL" id="RWKW01000030">
    <property type="protein sequence ID" value="RST86917.1"/>
    <property type="molecule type" value="Genomic_DNA"/>
</dbReference>
<dbReference type="PROSITE" id="PS50005">
    <property type="entry name" value="TPR"/>
    <property type="match status" value="1"/>
</dbReference>
<keyword evidence="2" id="KW-0808">Transferase</keyword>
<feature type="repeat" description="TPR" evidence="1">
    <location>
        <begin position="47"/>
        <end position="80"/>
    </location>
</feature>
<dbReference type="PANTHER" id="PTHR43861">
    <property type="entry name" value="TRANS-ACONITATE 2-METHYLTRANSFERASE-RELATED"/>
    <property type="match status" value="1"/>
</dbReference>
<dbReference type="SUPFAM" id="SSF48452">
    <property type="entry name" value="TPR-like"/>
    <property type="match status" value="1"/>
</dbReference>
<keyword evidence="1" id="KW-0802">TPR repeat</keyword>
<evidence type="ECO:0000313" key="2">
    <source>
        <dbReference type="EMBL" id="RST86917.1"/>
    </source>
</evidence>
<comment type="caution">
    <text evidence="2">The sequence shown here is derived from an EMBL/GenBank/DDBJ whole genome shotgun (WGS) entry which is preliminary data.</text>
</comment>
<dbReference type="SUPFAM" id="SSF53335">
    <property type="entry name" value="S-adenosyl-L-methionine-dependent methyltransferases"/>
    <property type="match status" value="1"/>
</dbReference>
<dbReference type="Proteomes" id="UP000278398">
    <property type="component" value="Unassembled WGS sequence"/>
</dbReference>
<dbReference type="AlphaFoldDB" id="A0A429YZM0"/>
<proteinExistence type="predicted"/>
<evidence type="ECO:0000313" key="3">
    <source>
        <dbReference type="Proteomes" id="UP000278398"/>
    </source>
</evidence>
<dbReference type="RefSeq" id="WP_126699182.1">
    <property type="nucleotide sequence ID" value="NZ_RWKW01000030.1"/>
</dbReference>
<dbReference type="InterPro" id="IPR011990">
    <property type="entry name" value="TPR-like_helical_dom_sf"/>
</dbReference>
<accession>A0A429YZM0</accession>
<reference evidence="2 3" key="1">
    <citation type="submission" date="2018-12" db="EMBL/GenBank/DDBJ databases">
        <title>Mesorhizobium carbonis sp. nov., isolated from coal mine water.</title>
        <authorList>
            <person name="Xin W."/>
            <person name="Xu Z."/>
            <person name="Xiang F."/>
            <person name="Zhang J."/>
            <person name="Xi L."/>
            <person name="Liu J."/>
        </authorList>
    </citation>
    <scope>NUCLEOTIDE SEQUENCE [LARGE SCALE GENOMIC DNA]</scope>
    <source>
        <strain evidence="2 3">B2.3</strain>
    </source>
</reference>
<organism evidence="2 3">
    <name type="scientific">Aquibium carbonis</name>
    <dbReference type="NCBI Taxonomy" id="2495581"/>
    <lineage>
        <taxon>Bacteria</taxon>
        <taxon>Pseudomonadati</taxon>
        <taxon>Pseudomonadota</taxon>
        <taxon>Alphaproteobacteria</taxon>
        <taxon>Hyphomicrobiales</taxon>
        <taxon>Phyllobacteriaceae</taxon>
        <taxon>Aquibium</taxon>
    </lineage>
</organism>
<name>A0A429YZM0_9HYPH</name>
<sequence>MASIQLSSGDLTADRRADYAEMVFADGAMAAAADLLADTLGLVPTWAAGWFRLGEMREAAGERAAAADAFAEALRLDPADRLGASLKLGLLGAAHAIDAPPSAFVETLFDQYADRFDKSLVERLAYRVPDLIAEALEAAGARAFAHVVDLGCGTGLMGERLRHAASFLDGIDISAGMLKKAEGKRIYDRLSRQDLQTFDPEAFGKALQGGAPGAARADLVVAADVFLYVGALERIVAAVATMLPESGLFAFSVERHDGPEPMVLLASRRYAHSEAPLRDLLAAAGFTIISLRAHTIRMDRGEPIEGLIVVARKGRGDVLSTPVSEDAALPDEGLAALPN</sequence>
<protein>
    <submittedName>
        <fullName evidence="2">Methyltransferase domain-containing protein</fullName>
    </submittedName>
</protein>